<protein>
    <submittedName>
        <fullName evidence="2">Uncharacterized protein</fullName>
    </submittedName>
</protein>
<dbReference type="AlphaFoldDB" id="A0A4R4SA17"/>
<feature type="compositionally biased region" description="Gly residues" evidence="1">
    <location>
        <begin position="1"/>
        <end position="22"/>
    </location>
</feature>
<comment type="caution">
    <text evidence="2">The sequence shown here is derived from an EMBL/GenBank/DDBJ whole genome shotgun (WGS) entry which is preliminary data.</text>
</comment>
<evidence type="ECO:0000313" key="3">
    <source>
        <dbReference type="Proteomes" id="UP000295345"/>
    </source>
</evidence>
<feature type="non-terminal residue" evidence="2">
    <location>
        <position position="148"/>
    </location>
</feature>
<feature type="region of interest" description="Disordered" evidence="1">
    <location>
        <begin position="1"/>
        <end position="148"/>
    </location>
</feature>
<dbReference type="EMBL" id="SMKI01000844">
    <property type="protein sequence ID" value="TDC59957.1"/>
    <property type="molecule type" value="Genomic_DNA"/>
</dbReference>
<reference evidence="2 3" key="1">
    <citation type="submission" date="2019-03" db="EMBL/GenBank/DDBJ databases">
        <title>Draft genome sequences of novel Actinobacteria.</title>
        <authorList>
            <person name="Sahin N."/>
            <person name="Ay H."/>
            <person name="Saygin H."/>
        </authorList>
    </citation>
    <scope>NUCLEOTIDE SEQUENCE [LARGE SCALE GENOMIC DNA]</scope>
    <source>
        <strain evidence="2 3">DSM 41900</strain>
    </source>
</reference>
<name>A0A4R4SA17_9ACTN</name>
<feature type="compositionally biased region" description="Low complexity" evidence="1">
    <location>
        <begin position="23"/>
        <end position="47"/>
    </location>
</feature>
<proteinExistence type="predicted"/>
<accession>A0A4R4SA17</accession>
<evidence type="ECO:0000256" key="1">
    <source>
        <dbReference type="SAM" id="MobiDB-lite"/>
    </source>
</evidence>
<sequence length="148" mass="14105">MGGSLPGQGNAGAGAPPAGGGWPDAAGAPGHGNAPPVPGAGAAGAPAWSDVDTSGSGPSVWDGTDTSSIGEDDVSVAPPETVFAAPLVVEEEANRSGPSSEARTAILPSGSALPPTAVHRPPGARPANDLASADTAKSARPDPTPVSY</sequence>
<organism evidence="2 3">
    <name type="scientific">Streptomyces hainanensis</name>
    <dbReference type="NCBI Taxonomy" id="402648"/>
    <lineage>
        <taxon>Bacteria</taxon>
        <taxon>Bacillati</taxon>
        <taxon>Actinomycetota</taxon>
        <taxon>Actinomycetes</taxon>
        <taxon>Kitasatosporales</taxon>
        <taxon>Streptomycetaceae</taxon>
        <taxon>Streptomyces</taxon>
    </lineage>
</organism>
<dbReference type="Proteomes" id="UP000295345">
    <property type="component" value="Unassembled WGS sequence"/>
</dbReference>
<gene>
    <name evidence="2" type="ORF">E1283_36355</name>
</gene>
<keyword evidence="3" id="KW-1185">Reference proteome</keyword>
<evidence type="ECO:0000313" key="2">
    <source>
        <dbReference type="EMBL" id="TDC59957.1"/>
    </source>
</evidence>